<organism evidence="1">
    <name type="scientific">Octopus bimaculoides</name>
    <name type="common">California two-spotted octopus</name>
    <dbReference type="NCBI Taxonomy" id="37653"/>
    <lineage>
        <taxon>Eukaryota</taxon>
        <taxon>Metazoa</taxon>
        <taxon>Spiralia</taxon>
        <taxon>Lophotrochozoa</taxon>
        <taxon>Mollusca</taxon>
        <taxon>Cephalopoda</taxon>
        <taxon>Coleoidea</taxon>
        <taxon>Octopodiformes</taxon>
        <taxon>Octopoda</taxon>
        <taxon>Incirrata</taxon>
        <taxon>Octopodidae</taxon>
        <taxon>Octopus</taxon>
    </lineage>
</organism>
<name>A0A0L8ICE6_OCTBM</name>
<gene>
    <name evidence="1" type="ORF">OCBIM_22023722mg</name>
</gene>
<accession>A0A0L8ICE6</accession>
<reference evidence="1" key="1">
    <citation type="submission" date="2015-07" db="EMBL/GenBank/DDBJ databases">
        <title>MeaNS - Measles Nucleotide Surveillance Program.</title>
        <authorList>
            <person name="Tran T."/>
            <person name="Druce J."/>
        </authorList>
    </citation>
    <scope>NUCLEOTIDE SEQUENCE</scope>
    <source>
        <strain evidence="1">UCB-OBI-ISO-001</strain>
        <tissue evidence="1">Gonad</tissue>
    </source>
</reference>
<dbReference type="AlphaFoldDB" id="A0A0L8ICE6"/>
<dbReference type="EMBL" id="KQ416094">
    <property type="protein sequence ID" value="KOF98695.1"/>
    <property type="molecule type" value="Genomic_DNA"/>
</dbReference>
<sequence length="68" mass="8246">MKVYYTHTLTQIQHSNICVCMIECAIPYRCGLFTYIHTLRRVYTFFLFRFVIFNIKTFTHIILCGTYH</sequence>
<evidence type="ECO:0000313" key="1">
    <source>
        <dbReference type="EMBL" id="KOF98695.1"/>
    </source>
</evidence>
<proteinExistence type="predicted"/>
<protein>
    <submittedName>
        <fullName evidence="1">Uncharacterized protein</fullName>
    </submittedName>
</protein>